<evidence type="ECO:0000313" key="7">
    <source>
        <dbReference type="Proteomes" id="UP000198356"/>
    </source>
</evidence>
<evidence type="ECO:0000256" key="3">
    <source>
        <dbReference type="PROSITE-ProRule" id="PRU00169"/>
    </source>
</evidence>
<dbReference type="PANTHER" id="PTHR43214:SF43">
    <property type="entry name" value="TWO-COMPONENT RESPONSE REGULATOR"/>
    <property type="match status" value="1"/>
</dbReference>
<keyword evidence="7" id="KW-1185">Reference proteome</keyword>
<dbReference type="PANTHER" id="PTHR43214">
    <property type="entry name" value="TWO-COMPONENT RESPONSE REGULATOR"/>
    <property type="match status" value="1"/>
</dbReference>
<dbReference type="PROSITE" id="PS00622">
    <property type="entry name" value="HTH_LUXR_1"/>
    <property type="match status" value="1"/>
</dbReference>
<proteinExistence type="predicted"/>
<sequence length="209" mass="22926">MIGRRFIRVMTVDDHPLMTAGITSEISSQSDMAVVAQAADGQQAIEYFRLHRPDVTLMDLRMPKVGGLEAIVAIRSEFPRARIVVLTTWAGDIKVLSAFKAGAVGYLLKDTLRTELIDTIRRVNAGERRIPPEIALQLAQHAGDDALTPRELDVLRGLAKGSPNKLIACDLSIAEHTVKNHIKNILSKLDANDRTGAVIIGVRRGYIDL</sequence>
<name>A0A239JVM0_9BACT</name>
<protein>
    <submittedName>
        <fullName evidence="6">Two component transcriptional regulator, LuxR family</fullName>
    </submittedName>
</protein>
<dbReference type="Gene3D" id="3.40.50.2300">
    <property type="match status" value="1"/>
</dbReference>
<evidence type="ECO:0000256" key="2">
    <source>
        <dbReference type="ARBA" id="ARBA00023125"/>
    </source>
</evidence>
<dbReference type="SMART" id="SM00421">
    <property type="entry name" value="HTH_LUXR"/>
    <property type="match status" value="1"/>
</dbReference>
<dbReference type="InterPro" id="IPR016032">
    <property type="entry name" value="Sig_transdc_resp-reg_C-effctor"/>
</dbReference>
<dbReference type="InterPro" id="IPR039420">
    <property type="entry name" value="WalR-like"/>
</dbReference>
<dbReference type="InterPro" id="IPR058245">
    <property type="entry name" value="NreC/VraR/RcsB-like_REC"/>
</dbReference>
<dbReference type="SUPFAM" id="SSF52172">
    <property type="entry name" value="CheY-like"/>
    <property type="match status" value="1"/>
</dbReference>
<accession>A0A239JVM0</accession>
<dbReference type="Pfam" id="PF00196">
    <property type="entry name" value="GerE"/>
    <property type="match status" value="1"/>
</dbReference>
<dbReference type="InterPro" id="IPR001789">
    <property type="entry name" value="Sig_transdc_resp-reg_receiver"/>
</dbReference>
<dbReference type="PROSITE" id="PS50110">
    <property type="entry name" value="RESPONSE_REGULATORY"/>
    <property type="match status" value="1"/>
</dbReference>
<evidence type="ECO:0000313" key="6">
    <source>
        <dbReference type="EMBL" id="SNT09957.1"/>
    </source>
</evidence>
<dbReference type="CDD" id="cd17535">
    <property type="entry name" value="REC_NarL-like"/>
    <property type="match status" value="1"/>
</dbReference>
<dbReference type="SMART" id="SM00448">
    <property type="entry name" value="REC"/>
    <property type="match status" value="1"/>
</dbReference>
<evidence type="ECO:0000256" key="1">
    <source>
        <dbReference type="ARBA" id="ARBA00022553"/>
    </source>
</evidence>
<dbReference type="EMBL" id="FZOU01000004">
    <property type="protein sequence ID" value="SNT09957.1"/>
    <property type="molecule type" value="Genomic_DNA"/>
</dbReference>
<gene>
    <name evidence="6" type="ORF">SAMN05421770_104160</name>
</gene>
<dbReference type="PRINTS" id="PR00038">
    <property type="entry name" value="HTHLUXR"/>
</dbReference>
<keyword evidence="2" id="KW-0238">DNA-binding</keyword>
<dbReference type="AlphaFoldDB" id="A0A239JVM0"/>
<dbReference type="InterPro" id="IPR000792">
    <property type="entry name" value="Tscrpt_reg_LuxR_C"/>
</dbReference>
<dbReference type="OrthoDB" id="9796655at2"/>
<dbReference type="InterPro" id="IPR011006">
    <property type="entry name" value="CheY-like_superfamily"/>
</dbReference>
<organism evidence="6 7">
    <name type="scientific">Granulicella rosea</name>
    <dbReference type="NCBI Taxonomy" id="474952"/>
    <lineage>
        <taxon>Bacteria</taxon>
        <taxon>Pseudomonadati</taxon>
        <taxon>Acidobacteriota</taxon>
        <taxon>Terriglobia</taxon>
        <taxon>Terriglobales</taxon>
        <taxon>Acidobacteriaceae</taxon>
        <taxon>Granulicella</taxon>
    </lineage>
</organism>
<dbReference type="SUPFAM" id="SSF46894">
    <property type="entry name" value="C-terminal effector domain of the bipartite response regulators"/>
    <property type="match status" value="1"/>
</dbReference>
<evidence type="ECO:0000259" key="5">
    <source>
        <dbReference type="PROSITE" id="PS50110"/>
    </source>
</evidence>
<feature type="modified residue" description="4-aspartylphosphate" evidence="3">
    <location>
        <position position="59"/>
    </location>
</feature>
<dbReference type="Proteomes" id="UP000198356">
    <property type="component" value="Unassembled WGS sequence"/>
</dbReference>
<reference evidence="6 7" key="1">
    <citation type="submission" date="2017-06" db="EMBL/GenBank/DDBJ databases">
        <authorList>
            <person name="Kim H.J."/>
            <person name="Triplett B.A."/>
        </authorList>
    </citation>
    <scope>NUCLEOTIDE SEQUENCE [LARGE SCALE GENOMIC DNA]</scope>
    <source>
        <strain evidence="6 7">DSM 18704</strain>
    </source>
</reference>
<evidence type="ECO:0000259" key="4">
    <source>
        <dbReference type="PROSITE" id="PS50043"/>
    </source>
</evidence>
<dbReference type="PROSITE" id="PS50043">
    <property type="entry name" value="HTH_LUXR_2"/>
    <property type="match status" value="1"/>
</dbReference>
<dbReference type="GO" id="GO:0000160">
    <property type="term" value="P:phosphorelay signal transduction system"/>
    <property type="evidence" value="ECO:0007669"/>
    <property type="project" value="InterPro"/>
</dbReference>
<dbReference type="Pfam" id="PF00072">
    <property type="entry name" value="Response_reg"/>
    <property type="match status" value="1"/>
</dbReference>
<feature type="domain" description="HTH luxR-type" evidence="4">
    <location>
        <begin position="140"/>
        <end position="205"/>
    </location>
</feature>
<dbReference type="CDD" id="cd06170">
    <property type="entry name" value="LuxR_C_like"/>
    <property type="match status" value="1"/>
</dbReference>
<keyword evidence="1 3" id="KW-0597">Phosphoprotein</keyword>
<dbReference type="GO" id="GO:0006355">
    <property type="term" value="P:regulation of DNA-templated transcription"/>
    <property type="evidence" value="ECO:0007669"/>
    <property type="project" value="InterPro"/>
</dbReference>
<dbReference type="RefSeq" id="WP_089408823.1">
    <property type="nucleotide sequence ID" value="NZ_FZOU01000004.1"/>
</dbReference>
<dbReference type="GO" id="GO:0003677">
    <property type="term" value="F:DNA binding"/>
    <property type="evidence" value="ECO:0007669"/>
    <property type="project" value="UniProtKB-KW"/>
</dbReference>
<feature type="domain" description="Response regulatory" evidence="5">
    <location>
        <begin position="8"/>
        <end position="124"/>
    </location>
</feature>